<dbReference type="InterPro" id="IPR036034">
    <property type="entry name" value="PDZ_sf"/>
</dbReference>
<dbReference type="PANTHER" id="PTHR42837:SF2">
    <property type="entry name" value="MEMBRANE METALLOPROTEASE ARASP2, CHLOROPLASTIC-RELATED"/>
    <property type="match status" value="1"/>
</dbReference>
<dbReference type="Gene3D" id="2.30.42.10">
    <property type="match status" value="1"/>
</dbReference>
<evidence type="ECO:0000256" key="8">
    <source>
        <dbReference type="ARBA" id="ARBA00022989"/>
    </source>
</evidence>
<dbReference type="GO" id="GO:0004222">
    <property type="term" value="F:metalloendopeptidase activity"/>
    <property type="evidence" value="ECO:0007669"/>
    <property type="project" value="InterPro"/>
</dbReference>
<evidence type="ECO:0000256" key="6">
    <source>
        <dbReference type="ARBA" id="ARBA00022801"/>
    </source>
</evidence>
<keyword evidence="7" id="KW-0862">Zinc</keyword>
<evidence type="ECO:0000256" key="10">
    <source>
        <dbReference type="ARBA" id="ARBA00023136"/>
    </source>
</evidence>
<dbReference type="Pfam" id="PF02163">
    <property type="entry name" value="Peptidase_M50"/>
    <property type="match status" value="1"/>
</dbReference>
<feature type="domain" description="Peptidase M50" evidence="12">
    <location>
        <begin position="15"/>
        <end position="386"/>
    </location>
</feature>
<organism evidence="14 15">
    <name type="scientific">Aquiluna borgnonia</name>
    <dbReference type="NCBI Taxonomy" id="2499157"/>
    <lineage>
        <taxon>Bacteria</taxon>
        <taxon>Bacillati</taxon>
        <taxon>Actinomycetota</taxon>
        <taxon>Actinomycetes</taxon>
        <taxon>Micrococcales</taxon>
        <taxon>Microbacteriaceae</taxon>
        <taxon>Luna cluster</taxon>
        <taxon>Luna-1 subcluster</taxon>
        <taxon>Aquiluna</taxon>
    </lineage>
</organism>
<name>A0A7D4PQZ2_9MICO</name>
<feature type="transmembrane region" description="Helical" evidence="11">
    <location>
        <begin position="122"/>
        <end position="147"/>
    </location>
</feature>
<comment type="cofactor">
    <cofactor evidence="1">
        <name>Zn(2+)</name>
        <dbReference type="ChEBI" id="CHEBI:29105"/>
    </cofactor>
</comment>
<feature type="domain" description="PDZ" evidence="13">
    <location>
        <begin position="177"/>
        <end position="223"/>
    </location>
</feature>
<evidence type="ECO:0000256" key="7">
    <source>
        <dbReference type="ARBA" id="ARBA00022833"/>
    </source>
</evidence>
<dbReference type="SUPFAM" id="SSF50156">
    <property type="entry name" value="PDZ domain-like"/>
    <property type="match status" value="1"/>
</dbReference>
<dbReference type="InterPro" id="IPR004387">
    <property type="entry name" value="Pept_M50_Zn"/>
</dbReference>
<gene>
    <name evidence="14" type="ORF">HRU87_04705</name>
</gene>
<protein>
    <submittedName>
        <fullName evidence="14">Site-2 protease family protein</fullName>
    </submittedName>
</protein>
<keyword evidence="5 11" id="KW-0812">Transmembrane</keyword>
<sequence length="433" mass="46497">MLDVISYLAGILVVVVGIALSIGLHELGHYLPAKYFNVRVKQFMVGFGPTVKSWRRGETEFGIKAIPLGGYILMTGMFPPEKKPARGPFARWIAEARNAEREEISESDNGRQFHQLSPWKKIVVMLGGPVMNLILGFVLIVSALAGIGTMQNSLTIDGVAQCTEVDIEGNCPSEAPLSPAAQAGLMPGDVVVGVNGQMVSQWEEIIDGFNQNLGASSTLEVRRGDELVFVTLTPIFTERPVYSQNGEVQRDEAGAPITEFRPLIGVILQPQNVPLPLTEATSYAFDATRSTFDFILRLPQEVWAVAASTLGFSERDPAGVVSIVGVGQIAGEVGSANIPLESKLATLLMLLGSLNLALFAFNLIPLLPLDGGHVLGAIYESIKRRTYRILGKADPGAIDNAKALPLAYSMWLVLIAVGILVILADILNPISLG</sequence>
<dbReference type="RefSeq" id="WP_173493778.1">
    <property type="nucleotide sequence ID" value="NZ_CP054056.1"/>
</dbReference>
<evidence type="ECO:0000256" key="3">
    <source>
        <dbReference type="ARBA" id="ARBA00007931"/>
    </source>
</evidence>
<proteinExistence type="inferred from homology"/>
<evidence type="ECO:0000256" key="2">
    <source>
        <dbReference type="ARBA" id="ARBA00004141"/>
    </source>
</evidence>
<accession>A0A7D4PQZ2</accession>
<dbReference type="Proteomes" id="UP000501003">
    <property type="component" value="Chromosome"/>
</dbReference>
<evidence type="ECO:0000256" key="1">
    <source>
        <dbReference type="ARBA" id="ARBA00001947"/>
    </source>
</evidence>
<evidence type="ECO:0000256" key="5">
    <source>
        <dbReference type="ARBA" id="ARBA00022692"/>
    </source>
</evidence>
<dbReference type="EMBL" id="CP054056">
    <property type="protein sequence ID" value="QKJ25481.1"/>
    <property type="molecule type" value="Genomic_DNA"/>
</dbReference>
<keyword evidence="8 11" id="KW-1133">Transmembrane helix</keyword>
<keyword evidence="6" id="KW-0378">Hydrolase</keyword>
<feature type="transmembrane region" description="Helical" evidence="11">
    <location>
        <begin position="344"/>
        <end position="364"/>
    </location>
</feature>
<feature type="transmembrane region" description="Helical" evidence="11">
    <location>
        <begin position="6"/>
        <end position="24"/>
    </location>
</feature>
<reference evidence="14 15" key="1">
    <citation type="submission" date="2020-05" db="EMBL/GenBank/DDBJ databases">
        <title>Aquirufa sp. strain 15G-AUS-rot a new Aquirufa species.</title>
        <authorList>
            <person name="Pitt A."/>
            <person name="Hahn M.W."/>
        </authorList>
    </citation>
    <scope>NUCLEOTIDE SEQUENCE [LARGE SCALE GENOMIC DNA]</scope>
    <source>
        <strain evidence="14 15">15G-AUS-rot</strain>
    </source>
</reference>
<evidence type="ECO:0000256" key="4">
    <source>
        <dbReference type="ARBA" id="ARBA00022670"/>
    </source>
</evidence>
<feature type="transmembrane region" description="Helical" evidence="11">
    <location>
        <begin position="408"/>
        <end position="427"/>
    </location>
</feature>
<evidence type="ECO:0000313" key="14">
    <source>
        <dbReference type="EMBL" id="QKJ25481.1"/>
    </source>
</evidence>
<evidence type="ECO:0000259" key="13">
    <source>
        <dbReference type="Pfam" id="PF17820"/>
    </source>
</evidence>
<dbReference type="GO" id="GO:0016020">
    <property type="term" value="C:membrane"/>
    <property type="evidence" value="ECO:0007669"/>
    <property type="project" value="UniProtKB-SubCell"/>
</dbReference>
<comment type="subcellular location">
    <subcellularLocation>
        <location evidence="2">Membrane</location>
        <topology evidence="2">Multi-pass membrane protein</topology>
    </subcellularLocation>
</comment>
<dbReference type="PANTHER" id="PTHR42837">
    <property type="entry name" value="REGULATOR OF SIGMA-E PROTEASE RSEP"/>
    <property type="match status" value="1"/>
</dbReference>
<comment type="similarity">
    <text evidence="3">Belongs to the peptidase M50B family.</text>
</comment>
<evidence type="ECO:0000256" key="11">
    <source>
        <dbReference type="SAM" id="Phobius"/>
    </source>
</evidence>
<dbReference type="GO" id="GO:0006508">
    <property type="term" value="P:proteolysis"/>
    <property type="evidence" value="ECO:0007669"/>
    <property type="project" value="UniProtKB-KW"/>
</dbReference>
<keyword evidence="10 11" id="KW-0472">Membrane</keyword>
<keyword evidence="9" id="KW-0482">Metalloprotease</keyword>
<dbReference type="AlphaFoldDB" id="A0A7D4PQZ2"/>
<dbReference type="InterPro" id="IPR041489">
    <property type="entry name" value="PDZ_6"/>
</dbReference>
<keyword evidence="4 14" id="KW-0645">Protease</keyword>
<dbReference type="InterPro" id="IPR008915">
    <property type="entry name" value="Peptidase_M50"/>
</dbReference>
<dbReference type="Pfam" id="PF17820">
    <property type="entry name" value="PDZ_6"/>
    <property type="match status" value="1"/>
</dbReference>
<evidence type="ECO:0000259" key="12">
    <source>
        <dbReference type="Pfam" id="PF02163"/>
    </source>
</evidence>
<dbReference type="CDD" id="cd06163">
    <property type="entry name" value="S2P-M50_PDZ_RseP-like"/>
    <property type="match status" value="1"/>
</dbReference>
<keyword evidence="15" id="KW-1185">Reference proteome</keyword>
<evidence type="ECO:0000313" key="15">
    <source>
        <dbReference type="Proteomes" id="UP000501003"/>
    </source>
</evidence>
<evidence type="ECO:0000256" key="9">
    <source>
        <dbReference type="ARBA" id="ARBA00023049"/>
    </source>
</evidence>
<dbReference type="KEGG" id="aqg:HRU87_04705"/>